<dbReference type="VEuPathDB" id="VectorBase:ISCW017965"/>
<dbReference type="AlphaFoldDB" id="B7PIB4"/>
<gene>
    <name evidence="1" type="ORF">IscW_ISCW017965</name>
</gene>
<dbReference type="PaxDb" id="6945-B7PIB4"/>
<evidence type="ECO:0000313" key="3">
    <source>
        <dbReference type="Proteomes" id="UP000001555"/>
    </source>
</evidence>
<organism>
    <name type="scientific">Ixodes scapularis</name>
    <name type="common">Black-legged tick</name>
    <name type="synonym">Deer tick</name>
    <dbReference type="NCBI Taxonomy" id="6945"/>
    <lineage>
        <taxon>Eukaryota</taxon>
        <taxon>Metazoa</taxon>
        <taxon>Ecdysozoa</taxon>
        <taxon>Arthropoda</taxon>
        <taxon>Chelicerata</taxon>
        <taxon>Arachnida</taxon>
        <taxon>Acari</taxon>
        <taxon>Parasitiformes</taxon>
        <taxon>Ixodida</taxon>
        <taxon>Ixodoidea</taxon>
        <taxon>Ixodidae</taxon>
        <taxon>Ixodinae</taxon>
        <taxon>Ixodes</taxon>
    </lineage>
</organism>
<evidence type="ECO:0000313" key="2">
    <source>
        <dbReference type="EnsemblMetazoa" id="ISCW017965-PA"/>
    </source>
</evidence>
<accession>B7PIB4</accession>
<sequence length="56" mass="6293">MGVVVYMAHGVWHSSERHNEDPDCSLLESVGGIGDDFSDDLLPMSEQRREVLVETF</sequence>
<dbReference type="EnsemblMetazoa" id="ISCW017965-RA">
    <property type="protein sequence ID" value="ISCW017965-PA"/>
    <property type="gene ID" value="ISCW017965"/>
</dbReference>
<protein>
    <submittedName>
        <fullName evidence="1 2">Uncharacterized protein</fullName>
    </submittedName>
</protein>
<dbReference type="VEuPathDB" id="VectorBase:ISCI017965"/>
<reference evidence="1 3" key="1">
    <citation type="submission" date="2008-03" db="EMBL/GenBank/DDBJ databases">
        <title>Annotation of Ixodes scapularis.</title>
        <authorList>
            <consortium name="Ixodes scapularis Genome Project Consortium"/>
            <person name="Caler E."/>
            <person name="Hannick L.I."/>
            <person name="Bidwell S."/>
            <person name="Joardar V."/>
            <person name="Thiagarajan M."/>
            <person name="Amedeo P."/>
            <person name="Galinsky K.J."/>
            <person name="Schobel S."/>
            <person name="Inman J."/>
            <person name="Hostetler J."/>
            <person name="Miller J."/>
            <person name="Hammond M."/>
            <person name="Megy K."/>
            <person name="Lawson D."/>
            <person name="Kodira C."/>
            <person name="Sutton G."/>
            <person name="Meyer J."/>
            <person name="Hill C.A."/>
            <person name="Birren B."/>
            <person name="Nene V."/>
            <person name="Collins F."/>
            <person name="Alarcon-Chaidez F."/>
            <person name="Wikel S."/>
            <person name="Strausberg R."/>
        </authorList>
    </citation>
    <scope>NUCLEOTIDE SEQUENCE [LARGE SCALE GENOMIC DNA]</scope>
    <source>
        <strain evidence="3">Wikel</strain>
        <strain evidence="1">Wikel colony</strain>
    </source>
</reference>
<dbReference type="InParanoid" id="B7PIB4"/>
<reference evidence="2" key="2">
    <citation type="submission" date="2020-05" db="UniProtKB">
        <authorList>
            <consortium name="EnsemblMetazoa"/>
        </authorList>
    </citation>
    <scope>IDENTIFICATION</scope>
    <source>
        <strain evidence="2">wikel</strain>
    </source>
</reference>
<keyword evidence="3" id="KW-1185">Reference proteome</keyword>
<proteinExistence type="predicted"/>
<name>B7PIB4_IXOSC</name>
<evidence type="ECO:0000313" key="1">
    <source>
        <dbReference type="EMBL" id="EEC06336.1"/>
    </source>
</evidence>
<dbReference type="Proteomes" id="UP000001555">
    <property type="component" value="Unassembled WGS sequence"/>
</dbReference>
<dbReference type="EMBL" id="ABJB010968244">
    <property type="status" value="NOT_ANNOTATED_CDS"/>
    <property type="molecule type" value="Genomic_DNA"/>
</dbReference>
<dbReference type="VEuPathDB" id="VectorBase:ISCP_032055"/>
<dbReference type="OrthoDB" id="6511355at2759"/>
<dbReference type="EMBL" id="DS718108">
    <property type="protein sequence ID" value="EEC06336.1"/>
    <property type="molecule type" value="Genomic_DNA"/>
</dbReference>
<dbReference type="HOGENOM" id="CLU_3016528_0_0_1"/>